<dbReference type="EMBL" id="BORJ01000004">
    <property type="protein sequence ID" value="GIN96100.1"/>
    <property type="molecule type" value="Genomic_DNA"/>
</dbReference>
<keyword evidence="3" id="KW-1185">Reference proteome</keyword>
<dbReference type="Proteomes" id="UP000680670">
    <property type="component" value="Unassembled WGS sequence"/>
</dbReference>
<proteinExistence type="predicted"/>
<reference evidence="2 3" key="1">
    <citation type="submission" date="2021-03" db="EMBL/GenBank/DDBJ databases">
        <title>Antimicrobial resistance genes in bacteria isolated from Japanese honey, and their potential for conferring macrolide and lincosamide resistance in the American foulbrood pathogen Paenibacillus larvae.</title>
        <authorList>
            <person name="Okamoto M."/>
            <person name="Kumagai M."/>
            <person name="Kanamori H."/>
            <person name="Takamatsu D."/>
        </authorList>
    </citation>
    <scope>NUCLEOTIDE SEQUENCE [LARGE SCALE GENOMIC DNA]</scope>
    <source>
        <strain evidence="2 3">J6TS1</strain>
    </source>
</reference>
<name>A0ABQ4KVN8_SIMTE</name>
<accession>A0ABQ4KVN8</accession>
<keyword evidence="1" id="KW-1133">Transmembrane helix</keyword>
<sequence length="246" mass="28036">MNIKEHYSFMARLYFHQSILFTVVFTVIILPNVKKADFFLSNMAGLAVFLSMVYFVLRFLYFSYKGSAVSMILSNGLMAENNETLLLIPSHNANCLMEAYSSDGIRQLSILIVKGRERRAHLKYYELGKRGRLVKINEHGIGTTAYMHIDHGGITFITAKKKLPVIINTRGGKSLSFIVGPDHFEVKKPYSDRVLMKNGRAVMTIKRGLMPIKWQQYFSPNTPLLKMDSGLSKHERSLCLCLLTLF</sequence>
<dbReference type="RefSeq" id="WP_212950949.1">
    <property type="nucleotide sequence ID" value="NZ_BORI01000021.1"/>
</dbReference>
<feature type="transmembrane region" description="Helical" evidence="1">
    <location>
        <begin position="39"/>
        <end position="61"/>
    </location>
</feature>
<feature type="transmembrane region" description="Helical" evidence="1">
    <location>
        <begin position="12"/>
        <end position="33"/>
    </location>
</feature>
<keyword evidence="1" id="KW-0472">Membrane</keyword>
<organism evidence="2 3">
    <name type="scientific">Siminovitchia terrae</name>
    <name type="common">Bacillus terrae</name>
    <dbReference type="NCBI Taxonomy" id="1914933"/>
    <lineage>
        <taxon>Bacteria</taxon>
        <taxon>Bacillati</taxon>
        <taxon>Bacillota</taxon>
        <taxon>Bacilli</taxon>
        <taxon>Bacillales</taxon>
        <taxon>Bacillaceae</taxon>
        <taxon>Siminovitchia</taxon>
    </lineage>
</organism>
<gene>
    <name evidence="2" type="ORF">J6TS1_19700</name>
</gene>
<comment type="caution">
    <text evidence="2">The sequence shown here is derived from an EMBL/GenBank/DDBJ whole genome shotgun (WGS) entry which is preliminary data.</text>
</comment>
<keyword evidence="1" id="KW-0812">Transmembrane</keyword>
<evidence type="ECO:0000313" key="3">
    <source>
        <dbReference type="Proteomes" id="UP000680670"/>
    </source>
</evidence>
<evidence type="ECO:0000313" key="2">
    <source>
        <dbReference type="EMBL" id="GIN96100.1"/>
    </source>
</evidence>
<protein>
    <submittedName>
        <fullName evidence="2">Uncharacterized protein</fullName>
    </submittedName>
</protein>
<evidence type="ECO:0000256" key="1">
    <source>
        <dbReference type="SAM" id="Phobius"/>
    </source>
</evidence>